<gene>
    <name evidence="1" type="ORF">TM448B04827_0011</name>
</gene>
<organism evidence="1">
    <name type="scientific">viral metagenome</name>
    <dbReference type="NCBI Taxonomy" id="1070528"/>
    <lineage>
        <taxon>unclassified sequences</taxon>
        <taxon>metagenomes</taxon>
        <taxon>organismal metagenomes</taxon>
    </lineage>
</organism>
<dbReference type="GO" id="GO:0006355">
    <property type="term" value="P:regulation of DNA-templated transcription"/>
    <property type="evidence" value="ECO:0007669"/>
    <property type="project" value="InterPro"/>
</dbReference>
<evidence type="ECO:0000313" key="1">
    <source>
        <dbReference type="EMBL" id="QJI03648.1"/>
    </source>
</evidence>
<name>A0A6M3Y307_9ZZZZ</name>
<sequence>MRKVWLRIPEETLEQIKHLADIRNEMISDTLRYLIENALDFEKLPKGGFHG</sequence>
<dbReference type="SUPFAM" id="SSF47598">
    <property type="entry name" value="Ribbon-helix-helix"/>
    <property type="match status" value="1"/>
</dbReference>
<proteinExistence type="predicted"/>
<dbReference type="InterPro" id="IPR010985">
    <property type="entry name" value="Ribbon_hlx_hlx"/>
</dbReference>
<protein>
    <submittedName>
        <fullName evidence="1">Uncharacterized protein</fullName>
    </submittedName>
</protein>
<reference evidence="1" key="1">
    <citation type="submission" date="2020-03" db="EMBL/GenBank/DDBJ databases">
        <title>The deep terrestrial virosphere.</title>
        <authorList>
            <person name="Holmfeldt K."/>
            <person name="Nilsson E."/>
            <person name="Simone D."/>
            <person name="Lopez-Fernandez M."/>
            <person name="Wu X."/>
            <person name="de Brujin I."/>
            <person name="Lundin D."/>
            <person name="Andersson A."/>
            <person name="Bertilsson S."/>
            <person name="Dopson M."/>
        </authorList>
    </citation>
    <scope>NUCLEOTIDE SEQUENCE</scope>
    <source>
        <strain evidence="1">TM448B04827</strain>
    </source>
</reference>
<dbReference type="AlphaFoldDB" id="A0A6M3Y307"/>
<accession>A0A6M3Y307</accession>
<dbReference type="EMBL" id="MT145106">
    <property type="protein sequence ID" value="QJI03648.1"/>
    <property type="molecule type" value="Genomic_DNA"/>
</dbReference>